<evidence type="ECO:0008006" key="3">
    <source>
        <dbReference type="Google" id="ProtNLM"/>
    </source>
</evidence>
<name>A0AAD9J5N1_9ANNE</name>
<evidence type="ECO:0000313" key="2">
    <source>
        <dbReference type="Proteomes" id="UP001208570"/>
    </source>
</evidence>
<accession>A0AAD9J5N1</accession>
<dbReference type="EMBL" id="JAODUP010000595">
    <property type="protein sequence ID" value="KAK2146593.1"/>
    <property type="molecule type" value="Genomic_DNA"/>
</dbReference>
<gene>
    <name evidence="1" type="ORF">LSH36_595g02027</name>
</gene>
<dbReference type="Proteomes" id="UP001208570">
    <property type="component" value="Unassembled WGS sequence"/>
</dbReference>
<dbReference type="AlphaFoldDB" id="A0AAD9J5N1"/>
<keyword evidence="2" id="KW-1185">Reference proteome</keyword>
<proteinExistence type="predicted"/>
<protein>
    <recommendedName>
        <fullName evidence="3">EGF-like domain-containing protein</fullName>
    </recommendedName>
</protein>
<comment type="caution">
    <text evidence="1">The sequence shown here is derived from an EMBL/GenBank/DDBJ whole genome shotgun (WGS) entry which is preliminary data.</text>
</comment>
<organism evidence="1 2">
    <name type="scientific">Paralvinella palmiformis</name>
    <dbReference type="NCBI Taxonomy" id="53620"/>
    <lineage>
        <taxon>Eukaryota</taxon>
        <taxon>Metazoa</taxon>
        <taxon>Spiralia</taxon>
        <taxon>Lophotrochozoa</taxon>
        <taxon>Annelida</taxon>
        <taxon>Polychaeta</taxon>
        <taxon>Sedentaria</taxon>
        <taxon>Canalipalpata</taxon>
        <taxon>Terebellida</taxon>
        <taxon>Terebelliformia</taxon>
        <taxon>Alvinellidae</taxon>
        <taxon>Paralvinella</taxon>
    </lineage>
</organism>
<evidence type="ECO:0000313" key="1">
    <source>
        <dbReference type="EMBL" id="KAK2146593.1"/>
    </source>
</evidence>
<reference evidence="1" key="1">
    <citation type="journal article" date="2023" name="Mol. Biol. Evol.">
        <title>Third-Generation Sequencing Reveals the Adaptive Role of the Epigenome in Three Deep-Sea Polychaetes.</title>
        <authorList>
            <person name="Perez M."/>
            <person name="Aroh O."/>
            <person name="Sun Y."/>
            <person name="Lan Y."/>
            <person name="Juniper S.K."/>
            <person name="Young C.R."/>
            <person name="Angers B."/>
            <person name="Qian P.Y."/>
        </authorList>
    </citation>
    <scope>NUCLEOTIDE SEQUENCE</scope>
    <source>
        <strain evidence="1">P08H-3</strain>
    </source>
</reference>
<sequence length="86" mass="9398">MPKTTCDLIDCNNGSLDIGECKCFCLEPYHGKNCQYLKNETATGVNIIISGNMSKWPTIKKAIEKIIIKELVRSCNAGGNTCCPKA</sequence>